<evidence type="ECO:0000256" key="1">
    <source>
        <dbReference type="PROSITE-ProRule" id="PRU00023"/>
    </source>
</evidence>
<organism evidence="3 4">
    <name type="scientific">Giardia muris</name>
    <dbReference type="NCBI Taxonomy" id="5742"/>
    <lineage>
        <taxon>Eukaryota</taxon>
        <taxon>Metamonada</taxon>
        <taxon>Diplomonadida</taxon>
        <taxon>Hexamitidae</taxon>
        <taxon>Giardiinae</taxon>
        <taxon>Giardia</taxon>
    </lineage>
</organism>
<dbReference type="OrthoDB" id="341259at2759"/>
<proteinExistence type="predicted"/>
<sequence>MLRDDDNFVQTPSDEGEDAVSGPSGQNLNGMTALMHAAENGHTACVELIAWREARQRDENGWTALMHAVKVGRLDCAKLLLCEHGMCTAKGDAELHSNATALMIAAKYGHHECVEILLNLEATKQDTCGWTALMYAIREGHTACVKLLLAHEAGCRNKGGQTGLILATKFRRYSLLPILLETEARLMDDEGFTALMRAAVWGYYECAELLLCEAGLQTTKGVNKLPSGTGALTLAVIHNNSSMVSLLEPYERNLKDKNDHDALWYAQRKGHSKIAEVLEFACQLPLVEPPSIEYCLLKYYASEGCISGVEEHLERAGTPQCYDTTAIMVAAEAGHVDVVRLLIHEARLRDHKGRTALMYAASKGNIACVHELLALELHYTDIQGHTAFSYALLHSHETCALQLSREVTQCDRNGKSPFLRAVQEGQVLSANRVLNNLVPGRISPMQFIASFGDLNSCHPFLVQKLQCLSTAGYTLLMIAAIIGDANMASQCLSLARMQTTVGLTALMFAAMNGNLSLLKLLLPFEAQLRDSNGMTALMHAASLGHKECAWFLKSELAFQDTFGWTALIWAAHCGHHTCVEALIQESQLTTNLGENAMDIASRGQNDTQKRCYETIKRYMSILSDSQLVL</sequence>
<dbReference type="Gene3D" id="1.25.40.20">
    <property type="entry name" value="Ankyrin repeat-containing domain"/>
    <property type="match status" value="4"/>
</dbReference>
<dbReference type="PANTHER" id="PTHR24120">
    <property type="entry name" value="GH07239P"/>
    <property type="match status" value="1"/>
</dbReference>
<comment type="caution">
    <text evidence="3">The sequence shown here is derived from an EMBL/GenBank/DDBJ whole genome shotgun (WGS) entry which is preliminary data.</text>
</comment>
<dbReference type="SUPFAM" id="SSF48403">
    <property type="entry name" value="Ankyrin repeat"/>
    <property type="match status" value="2"/>
</dbReference>
<evidence type="ECO:0000313" key="3">
    <source>
        <dbReference type="EMBL" id="TNJ28675.1"/>
    </source>
</evidence>
<dbReference type="PROSITE" id="PS50088">
    <property type="entry name" value="ANK_REPEAT"/>
    <property type="match status" value="1"/>
</dbReference>
<dbReference type="InterPro" id="IPR002110">
    <property type="entry name" value="Ankyrin_rpt"/>
</dbReference>
<dbReference type="VEuPathDB" id="GiardiaDB:GMRT_13202"/>
<evidence type="ECO:0000256" key="2">
    <source>
        <dbReference type="SAM" id="MobiDB-lite"/>
    </source>
</evidence>
<dbReference type="Pfam" id="PF12796">
    <property type="entry name" value="Ank_2"/>
    <property type="match status" value="5"/>
</dbReference>
<dbReference type="PANTHER" id="PTHR24120:SF4">
    <property type="entry name" value="GH07239P"/>
    <property type="match status" value="1"/>
</dbReference>
<name>A0A4Z1SUP1_GIAMU</name>
<accession>A0A4Z1SUP1</accession>
<protein>
    <submittedName>
        <fullName evidence="3">Ankyrin repeat protein 1</fullName>
    </submittedName>
</protein>
<dbReference type="Proteomes" id="UP000315496">
    <property type="component" value="Chromosome 2"/>
</dbReference>
<evidence type="ECO:0000313" key="4">
    <source>
        <dbReference type="Proteomes" id="UP000315496"/>
    </source>
</evidence>
<dbReference type="InterPro" id="IPR036770">
    <property type="entry name" value="Ankyrin_rpt-contain_sf"/>
</dbReference>
<dbReference type="EMBL" id="VDLU01000002">
    <property type="protein sequence ID" value="TNJ28675.1"/>
    <property type="molecule type" value="Genomic_DNA"/>
</dbReference>
<feature type="repeat" description="ANK" evidence="1">
    <location>
        <begin position="501"/>
        <end position="533"/>
    </location>
</feature>
<keyword evidence="4" id="KW-1185">Reference proteome</keyword>
<dbReference type="Pfam" id="PF00023">
    <property type="entry name" value="Ank"/>
    <property type="match status" value="1"/>
</dbReference>
<feature type="region of interest" description="Disordered" evidence="2">
    <location>
        <begin position="1"/>
        <end position="28"/>
    </location>
</feature>
<dbReference type="SMART" id="SM00248">
    <property type="entry name" value="ANK"/>
    <property type="match status" value="14"/>
</dbReference>
<gene>
    <name evidence="3" type="ORF">GMRT_13202</name>
</gene>
<keyword evidence="1" id="KW-0040">ANK repeat</keyword>
<reference evidence="3 4" key="1">
    <citation type="submission" date="2019-05" db="EMBL/GenBank/DDBJ databases">
        <title>The compact genome of Giardia muris reveals important steps in the evolution of intestinal protozoan parasites.</title>
        <authorList>
            <person name="Xu F."/>
            <person name="Jimenez-Gonzalez A."/>
            <person name="Einarsson E."/>
            <person name="Astvaldsson A."/>
            <person name="Peirasmaki D."/>
            <person name="Eckmann L."/>
            <person name="Andersson J.O."/>
            <person name="Svard S.G."/>
            <person name="Jerlstrom-Hultqvist J."/>
        </authorList>
    </citation>
    <scope>NUCLEOTIDE SEQUENCE [LARGE SCALE GENOMIC DNA]</scope>
    <source>
        <strain evidence="3 4">Roberts-Thomson</strain>
    </source>
</reference>
<dbReference type="AlphaFoldDB" id="A0A4Z1SUP1"/>